<keyword evidence="1" id="KW-0472">Membrane</keyword>
<keyword evidence="3" id="KW-1185">Reference proteome</keyword>
<organism evidence="2 3">
    <name type="scientific">Undibacterium amnicola</name>
    <dbReference type="NCBI Taxonomy" id="1834038"/>
    <lineage>
        <taxon>Bacteria</taxon>
        <taxon>Pseudomonadati</taxon>
        <taxon>Pseudomonadota</taxon>
        <taxon>Betaproteobacteria</taxon>
        <taxon>Burkholderiales</taxon>
        <taxon>Oxalobacteraceae</taxon>
        <taxon>Undibacterium</taxon>
    </lineage>
</organism>
<accession>A0ABR6XSI4</accession>
<reference evidence="2 3" key="1">
    <citation type="submission" date="2020-08" db="EMBL/GenBank/DDBJ databases">
        <title>Novel species isolated from subtropical streams in China.</title>
        <authorList>
            <person name="Lu H."/>
        </authorList>
    </citation>
    <scope>NUCLEOTIDE SEQUENCE [LARGE SCALE GENOMIC DNA]</scope>
    <source>
        <strain evidence="2 3">KCTC 52442</strain>
    </source>
</reference>
<evidence type="ECO:0000256" key="1">
    <source>
        <dbReference type="SAM" id="Phobius"/>
    </source>
</evidence>
<keyword evidence="1" id="KW-1133">Transmembrane helix</keyword>
<dbReference type="EMBL" id="JACOFU010000005">
    <property type="protein sequence ID" value="MBC3832466.1"/>
    <property type="molecule type" value="Genomic_DNA"/>
</dbReference>
<name>A0ABR6XSI4_9BURK</name>
<proteinExistence type="predicted"/>
<keyword evidence="1" id="KW-0812">Transmembrane</keyword>
<feature type="transmembrane region" description="Helical" evidence="1">
    <location>
        <begin position="191"/>
        <end position="212"/>
    </location>
</feature>
<evidence type="ECO:0000313" key="3">
    <source>
        <dbReference type="Proteomes" id="UP000643610"/>
    </source>
</evidence>
<dbReference type="Proteomes" id="UP000643610">
    <property type="component" value="Unassembled WGS sequence"/>
</dbReference>
<gene>
    <name evidence="2" type="ORF">H8K33_13245</name>
</gene>
<protein>
    <submittedName>
        <fullName evidence="2">Uncharacterized protein</fullName>
    </submittedName>
</protein>
<evidence type="ECO:0000313" key="2">
    <source>
        <dbReference type="EMBL" id="MBC3832466.1"/>
    </source>
</evidence>
<sequence>MGELKSKVFRRTNLGDAEIRNRNLELSRPEQLVLLAVDRDLSYVDLQLVFEGDGAIDLDSIAAALIGKDLLVAIPGEVAVERGVKMRSDDDAQVGGLNSDEFFSSSLDPLHSGSGLVVDTRANFMRSVKQRKKEAESVYDIDIPLSLELDTKLRIKKEKRSSKLVQVFPEPEKPKKRRRSKRAKPVPVSKWPMRIYIALTAVGLILVLLALFGGN</sequence>
<comment type="caution">
    <text evidence="2">The sequence shown here is derived from an EMBL/GenBank/DDBJ whole genome shotgun (WGS) entry which is preliminary data.</text>
</comment>